<organism evidence="3 4">
    <name type="scientific">Splendidivirga corallicola</name>
    <dbReference type="NCBI Taxonomy" id="3051826"/>
    <lineage>
        <taxon>Bacteria</taxon>
        <taxon>Pseudomonadati</taxon>
        <taxon>Bacteroidota</taxon>
        <taxon>Cytophagia</taxon>
        <taxon>Cytophagales</taxon>
        <taxon>Splendidivirgaceae</taxon>
        <taxon>Splendidivirga</taxon>
    </lineage>
</organism>
<dbReference type="Pfam" id="PF13174">
    <property type="entry name" value="TPR_6"/>
    <property type="match status" value="1"/>
</dbReference>
<gene>
    <name evidence="3" type="ORF">QQ008_10225</name>
</gene>
<evidence type="ECO:0000256" key="2">
    <source>
        <dbReference type="SAM" id="Phobius"/>
    </source>
</evidence>
<dbReference type="Pfam" id="PF13181">
    <property type="entry name" value="TPR_8"/>
    <property type="match status" value="1"/>
</dbReference>
<dbReference type="EMBL" id="JAUJEA010000003">
    <property type="protein sequence ID" value="MDN5201742.1"/>
    <property type="molecule type" value="Genomic_DNA"/>
</dbReference>
<dbReference type="SMART" id="SM00028">
    <property type="entry name" value="TPR"/>
    <property type="match status" value="3"/>
</dbReference>
<dbReference type="SUPFAM" id="SSF48452">
    <property type="entry name" value="TPR-like"/>
    <property type="match status" value="1"/>
</dbReference>
<keyword evidence="2" id="KW-0472">Membrane</keyword>
<dbReference type="InterPro" id="IPR019734">
    <property type="entry name" value="TPR_rpt"/>
</dbReference>
<dbReference type="PROSITE" id="PS50005">
    <property type="entry name" value="TPR"/>
    <property type="match status" value="1"/>
</dbReference>
<accession>A0ABT8KLZ0</accession>
<keyword evidence="2" id="KW-1133">Transmembrane helix</keyword>
<feature type="transmembrane region" description="Helical" evidence="2">
    <location>
        <begin position="91"/>
        <end position="109"/>
    </location>
</feature>
<name>A0ABT8KLZ0_9BACT</name>
<evidence type="ECO:0000313" key="3">
    <source>
        <dbReference type="EMBL" id="MDN5201742.1"/>
    </source>
</evidence>
<dbReference type="RefSeq" id="WP_346751771.1">
    <property type="nucleotide sequence ID" value="NZ_JAUJEA010000003.1"/>
</dbReference>
<protein>
    <submittedName>
        <fullName evidence="3">Tetratricopeptide repeat protein</fullName>
    </submittedName>
</protein>
<comment type="caution">
    <text evidence="3">The sequence shown here is derived from an EMBL/GenBank/DDBJ whole genome shotgun (WGS) entry which is preliminary data.</text>
</comment>
<dbReference type="Proteomes" id="UP001172082">
    <property type="component" value="Unassembled WGS sequence"/>
</dbReference>
<feature type="repeat" description="TPR" evidence="1">
    <location>
        <begin position="173"/>
        <end position="206"/>
    </location>
</feature>
<keyword evidence="4" id="KW-1185">Reference proteome</keyword>
<sequence length="253" mass="29119">MENEIRDIALIEQYLEGKLTTEELEEFEVRLQNDELFKKLFDQEETLIAGIRYTGRKGILDKLEAMEEKLPKIDLEKPSEGKVVPMRRRTYLIAIAASIALLLVTVFVLNKPTNSEVLFAKHFTPYQNLITSNTRGEVTIKELKELAFLAYDQENYTEAISNFEKLPQEQKNEDIFLYLGNAYLAVGKTEEAIQNFSKVLEEKGDFQNQGRWFLALAYLKQGETQKATLAFEKLVEDGSSYGKRAAEVLKEMR</sequence>
<evidence type="ECO:0000313" key="4">
    <source>
        <dbReference type="Proteomes" id="UP001172082"/>
    </source>
</evidence>
<dbReference type="Gene3D" id="1.25.40.10">
    <property type="entry name" value="Tetratricopeptide repeat domain"/>
    <property type="match status" value="1"/>
</dbReference>
<keyword evidence="2" id="KW-0812">Transmembrane</keyword>
<evidence type="ECO:0000256" key="1">
    <source>
        <dbReference type="PROSITE-ProRule" id="PRU00339"/>
    </source>
</evidence>
<keyword evidence="1" id="KW-0802">TPR repeat</keyword>
<dbReference type="InterPro" id="IPR011990">
    <property type="entry name" value="TPR-like_helical_dom_sf"/>
</dbReference>
<reference evidence="3" key="1">
    <citation type="submission" date="2023-06" db="EMBL/GenBank/DDBJ databases">
        <title>Genomic of Parafulvivirga corallium.</title>
        <authorList>
            <person name="Wang G."/>
        </authorList>
    </citation>
    <scope>NUCLEOTIDE SEQUENCE</scope>
    <source>
        <strain evidence="3">BMA10</strain>
    </source>
</reference>
<proteinExistence type="predicted"/>